<sequence>MNLLNIFGSGDEKRRSHVKNLITVAMADGHLAKEEWDLLVIIARKLGMNNEDIQSIKDNPEDVKFTPPKKYDEKIQQVEDLVSVMMIDGDVDKNEMELCKKLALKLDLLPRVINDLIYQTYKKRITHR</sequence>
<dbReference type="SUPFAM" id="SSF158682">
    <property type="entry name" value="TerB-like"/>
    <property type="match status" value="1"/>
</dbReference>
<evidence type="ECO:0000259" key="1">
    <source>
        <dbReference type="Pfam" id="PF05099"/>
    </source>
</evidence>
<reference evidence="2" key="1">
    <citation type="submission" date="2021-01" db="EMBL/GenBank/DDBJ databases">
        <title>Fulvivirga kasyanovii gen. nov., sp nov., a novel member of the phylum Bacteroidetes isolated from seawater in a mussel farm.</title>
        <authorList>
            <person name="Zhao L.-H."/>
            <person name="Wang Z.-J."/>
        </authorList>
    </citation>
    <scope>NUCLEOTIDE SEQUENCE</scope>
    <source>
        <strain evidence="2">2943</strain>
    </source>
</reference>
<proteinExistence type="predicted"/>
<dbReference type="AlphaFoldDB" id="A0A937FAA6"/>
<organism evidence="2 3">
    <name type="scientific">Fulvivirga sediminis</name>
    <dbReference type="NCBI Taxonomy" id="2803949"/>
    <lineage>
        <taxon>Bacteria</taxon>
        <taxon>Pseudomonadati</taxon>
        <taxon>Bacteroidota</taxon>
        <taxon>Cytophagia</taxon>
        <taxon>Cytophagales</taxon>
        <taxon>Fulvivirgaceae</taxon>
        <taxon>Fulvivirga</taxon>
    </lineage>
</organism>
<feature type="domain" description="Co-chaperone DjlA N-terminal" evidence="1">
    <location>
        <begin position="11"/>
        <end position="57"/>
    </location>
</feature>
<dbReference type="InterPro" id="IPR007791">
    <property type="entry name" value="DjlA_N"/>
</dbReference>
<protein>
    <submittedName>
        <fullName evidence="2">TerB family tellurite resistance protein</fullName>
    </submittedName>
</protein>
<comment type="caution">
    <text evidence="2">The sequence shown here is derived from an EMBL/GenBank/DDBJ whole genome shotgun (WGS) entry which is preliminary data.</text>
</comment>
<dbReference type="RefSeq" id="WP_202244705.1">
    <property type="nucleotide sequence ID" value="NZ_JAESIY010000006.1"/>
</dbReference>
<dbReference type="EMBL" id="JAESIY010000006">
    <property type="protein sequence ID" value="MBL3656908.1"/>
    <property type="molecule type" value="Genomic_DNA"/>
</dbReference>
<name>A0A937FAA6_9BACT</name>
<evidence type="ECO:0000313" key="3">
    <source>
        <dbReference type="Proteomes" id="UP000659388"/>
    </source>
</evidence>
<accession>A0A937FAA6</accession>
<dbReference type="Proteomes" id="UP000659388">
    <property type="component" value="Unassembled WGS sequence"/>
</dbReference>
<dbReference type="InterPro" id="IPR029024">
    <property type="entry name" value="TerB-like"/>
</dbReference>
<gene>
    <name evidence="2" type="ORF">JL102_12245</name>
</gene>
<keyword evidence="3" id="KW-1185">Reference proteome</keyword>
<evidence type="ECO:0000313" key="2">
    <source>
        <dbReference type="EMBL" id="MBL3656908.1"/>
    </source>
</evidence>
<dbReference type="Gene3D" id="1.10.3680.10">
    <property type="entry name" value="TerB-like"/>
    <property type="match status" value="1"/>
</dbReference>
<dbReference type="Pfam" id="PF05099">
    <property type="entry name" value="TerB"/>
    <property type="match status" value="1"/>
</dbReference>